<proteinExistence type="predicted"/>
<feature type="domain" description="Hemerythrin-like" evidence="1">
    <location>
        <begin position="5"/>
        <end position="124"/>
    </location>
</feature>
<dbReference type="CDD" id="cd12108">
    <property type="entry name" value="Hr-like"/>
    <property type="match status" value="1"/>
</dbReference>
<reference evidence="3" key="1">
    <citation type="submission" date="2016-10" db="EMBL/GenBank/DDBJ databases">
        <authorList>
            <person name="Varghese N."/>
            <person name="Submissions S."/>
        </authorList>
    </citation>
    <scope>NUCLEOTIDE SEQUENCE [LARGE SCALE GENOMIC DNA]</scope>
    <source>
        <strain evidence="3">DSM 44498</strain>
    </source>
</reference>
<dbReference type="InterPro" id="IPR012312">
    <property type="entry name" value="Hemerythrin-like"/>
</dbReference>
<dbReference type="PANTHER" id="PTHR35585:SF1">
    <property type="entry name" value="HHE DOMAIN PROTEIN (AFU_ORTHOLOGUE AFUA_4G00730)"/>
    <property type="match status" value="1"/>
</dbReference>
<protein>
    <submittedName>
        <fullName evidence="2">Hemerythrin HHE cation binding domain-containing protein</fullName>
    </submittedName>
</protein>
<evidence type="ECO:0000259" key="1">
    <source>
        <dbReference type="Pfam" id="PF01814"/>
    </source>
</evidence>
<dbReference type="PANTHER" id="PTHR35585">
    <property type="entry name" value="HHE DOMAIN PROTEIN (AFU_ORTHOLOGUE AFUA_4G00730)"/>
    <property type="match status" value="1"/>
</dbReference>
<dbReference type="AlphaFoldDB" id="A0A1H4LCZ6"/>
<dbReference type="EMBL" id="FNSV01000005">
    <property type="protein sequence ID" value="SEB68617.1"/>
    <property type="molecule type" value="Genomic_DNA"/>
</dbReference>
<sequence>MSTDAIVLLKSDHKQIRKLFRDFRGAGSDAEVEKGRIVNKIIEALTVHTYIENEGMYPKVRELAPDLEDDILESYEEHHVADVLVVELAAMTPDDERFDAKTTVLIENVEHHIDEEEQEWFPKVREELGRKKLQEIGERLLELKGKAPTSPAQPSALKKTVDAVLE</sequence>
<dbReference type="OrthoDB" id="9793637at2"/>
<gene>
    <name evidence="2" type="ORF">SAMN04490239_1219</name>
</gene>
<dbReference type="Gene3D" id="1.20.120.520">
    <property type="entry name" value="nmb1532 protein domain like"/>
    <property type="match status" value="1"/>
</dbReference>
<dbReference type="Pfam" id="PF01814">
    <property type="entry name" value="Hemerythrin"/>
    <property type="match status" value="1"/>
</dbReference>
<dbReference type="Proteomes" id="UP000183561">
    <property type="component" value="Unassembled WGS sequence"/>
</dbReference>
<evidence type="ECO:0000313" key="2">
    <source>
        <dbReference type="EMBL" id="SEB68617.1"/>
    </source>
</evidence>
<name>A0A1H4LCZ6_9NOCA</name>
<accession>A0A1H4LCZ6</accession>
<keyword evidence="3" id="KW-1185">Reference proteome</keyword>
<evidence type="ECO:0000313" key="3">
    <source>
        <dbReference type="Proteomes" id="UP000183561"/>
    </source>
</evidence>
<dbReference type="RefSeq" id="WP_072948578.1">
    <property type="nucleotide sequence ID" value="NZ_FNSV01000005.1"/>
</dbReference>
<organism evidence="2 3">
    <name type="scientific">Rhodococcus koreensis</name>
    <dbReference type="NCBI Taxonomy" id="99653"/>
    <lineage>
        <taxon>Bacteria</taxon>
        <taxon>Bacillati</taxon>
        <taxon>Actinomycetota</taxon>
        <taxon>Actinomycetes</taxon>
        <taxon>Mycobacteriales</taxon>
        <taxon>Nocardiaceae</taxon>
        <taxon>Rhodococcus</taxon>
    </lineage>
</organism>